<dbReference type="GO" id="GO:0005789">
    <property type="term" value="C:endoplasmic reticulum membrane"/>
    <property type="evidence" value="ECO:0007669"/>
    <property type="project" value="UniProtKB-SubCell"/>
</dbReference>
<feature type="transmembrane region" description="Helical" evidence="9">
    <location>
        <begin position="709"/>
        <end position="726"/>
    </location>
</feature>
<comment type="similarity">
    <text evidence="8">Belongs to the TRAFAC class dynamin-like GTPase superfamily. GB1/RHD3 GTPase family. RHD3 subfamily.</text>
</comment>
<keyword evidence="3 8" id="KW-0378">Hydrolase</keyword>
<feature type="topological domain" description="Cytoplasmic" evidence="8">
    <location>
        <begin position="1"/>
        <end position="708"/>
    </location>
</feature>
<comment type="caution">
    <text evidence="11">The sequence shown here is derived from an EMBL/GenBank/DDBJ whole genome shotgun (WGS) entry which is preliminary data.</text>
</comment>
<dbReference type="HAMAP" id="MF_03109">
    <property type="entry name" value="Sey1"/>
    <property type="match status" value="1"/>
</dbReference>
<dbReference type="InterPro" id="IPR027417">
    <property type="entry name" value="P-loop_NTPase"/>
</dbReference>
<protein>
    <recommendedName>
        <fullName evidence="10">GB1/RHD3-type G domain-containing protein</fullName>
    </recommendedName>
</protein>
<sequence>MASTSSPASSTSSFVPVESQAAIQVINESKEFNPRILEYVDKVTPAAVGSDYHIISVFGSQSTGKSTLLNRLFHTDFDTMDDSQGRAQTTKGIWMAYSPAITSTNAKSKNNDNIFVMDVEGTDGRERGEDQDFERKAALFALSTSEILIVNIWEHQVGLYQGANMGLLKTVFQVNLSLFGKAKLSQDANKDHRVLLLFVIRDFIGNTPLEITAEQLRVDLIKMWDTMDKPAELAHLRFDDFFDLDFHAIHHKILQPEDFKHDIALLGDRLTAPKSLFKPQYHHNIPIDGWTMYAENCWKQIDSNKDLDLPTQQILVAKFKCDEIATSVFNNFAKKFEAVVTENPPSADTDLENLGRYMQDLKEEVLQEYDEDASRYNPTEYKLRRDLLEEELHYKFQSVFDAHVTYACRALLEKYAASLKSLKGKDFANQSQLHNEQLDRQFAELASHLSLGGALEVAHLKAQLQEEAEVIFKKQQAHELTTLVNKGAKRLGNAISKYMEGELFEAAHGEEDDNAWELIETEFKKLQKLFLEKYQKGDKIDFGLATSDAQNAEAVERFKFKAWDAWYQATHKLITRESVLAVLKDRFEGQFRYDEHGKPRLYQNTSQLEISFDRSKAYALAVLPLVCVACRSDGSEITPSVDIFDPRVRAKYAHDSLVDEEDSDSENETSFAQILDDKDQDIVIKKFKKEIDAQFIETKRSIIQHITQIPYYIYIIILLLGWNEFMAVLRNPLLFSLLLIFGGAVYALYTMNMLTPAISVAQRLSDEAIQIGKEKLRELLIDDSMTQGRQIRKAGGAAARETRAEVVVNDSDEGEAIEMQEL</sequence>
<keyword evidence="2 8" id="KW-0547">Nucleotide-binding</keyword>
<evidence type="ECO:0000256" key="6">
    <source>
        <dbReference type="ARBA" id="ARBA00023134"/>
    </source>
</evidence>
<gene>
    <name evidence="8" type="primary">SEY1</name>
    <name evidence="11" type="ORF">DIURU_003947</name>
</gene>
<evidence type="ECO:0000313" key="11">
    <source>
        <dbReference type="EMBL" id="KAA8900131.1"/>
    </source>
</evidence>
<keyword evidence="7 8" id="KW-0472">Membrane</keyword>
<evidence type="ECO:0000256" key="2">
    <source>
        <dbReference type="ARBA" id="ARBA00022741"/>
    </source>
</evidence>
<dbReference type="SUPFAM" id="SSF52540">
    <property type="entry name" value="P-loop containing nucleoside triphosphate hydrolases"/>
    <property type="match status" value="1"/>
</dbReference>
<dbReference type="Pfam" id="PF05879">
    <property type="entry name" value="RHD3_GTPase"/>
    <property type="match status" value="1"/>
</dbReference>
<dbReference type="OrthoDB" id="1597724at2759"/>
<dbReference type="Proteomes" id="UP000449547">
    <property type="component" value="Unassembled WGS sequence"/>
</dbReference>
<dbReference type="FunFam" id="3.40.50.300:FF:000727">
    <property type="entry name" value="Protein SEY1 homolog"/>
    <property type="match status" value="1"/>
</dbReference>
<reference evidence="11 12" key="1">
    <citation type="submission" date="2019-07" db="EMBL/GenBank/DDBJ databases">
        <title>Genome assembly of two rare yeast pathogens: Diutina rugosa and Trichomonascus ciferrii.</title>
        <authorList>
            <person name="Mixao V."/>
            <person name="Saus E."/>
            <person name="Hansen A."/>
            <person name="Lass-Flor C."/>
            <person name="Gabaldon T."/>
        </authorList>
    </citation>
    <scope>NUCLEOTIDE SEQUENCE [LARGE SCALE GENOMIC DNA]</scope>
    <source>
        <strain evidence="11 12">CBS 613</strain>
    </source>
</reference>
<dbReference type="GO" id="GO:0005525">
    <property type="term" value="F:GTP binding"/>
    <property type="evidence" value="ECO:0007669"/>
    <property type="project" value="UniProtKB-UniRule"/>
</dbReference>
<dbReference type="GO" id="GO:0016320">
    <property type="term" value="P:endoplasmic reticulum membrane fusion"/>
    <property type="evidence" value="ECO:0007669"/>
    <property type="project" value="TreeGrafter"/>
</dbReference>
<evidence type="ECO:0000256" key="8">
    <source>
        <dbReference type="HAMAP-Rule" id="MF_03109"/>
    </source>
</evidence>
<keyword evidence="12" id="KW-1185">Reference proteome</keyword>
<dbReference type="PANTHER" id="PTHR45923">
    <property type="entry name" value="PROTEIN SEY1"/>
    <property type="match status" value="1"/>
</dbReference>
<feature type="topological domain" description="Cytoplasmic" evidence="8">
    <location>
        <begin position="754"/>
        <end position="822"/>
    </location>
</feature>
<accession>A0A642UJF9</accession>
<dbReference type="PANTHER" id="PTHR45923:SF2">
    <property type="entry name" value="PROTEIN SEY1"/>
    <property type="match status" value="1"/>
</dbReference>
<dbReference type="OMA" id="PIIKMTE"/>
<dbReference type="Gene3D" id="3.40.50.300">
    <property type="entry name" value="P-loop containing nucleotide triphosphate hydrolases"/>
    <property type="match status" value="1"/>
</dbReference>
<proteinExistence type="inferred from homology"/>
<keyword evidence="5 8" id="KW-1133">Transmembrane helix</keyword>
<comment type="subcellular location">
    <subcellularLocation>
        <location evidence="8">Endoplasmic reticulum membrane</location>
        <topology evidence="8">Multi-pass membrane protein</topology>
    </subcellularLocation>
    <text evidence="8">Enriched in the cortical ER. Concentrated in punctae along the ER tubules.</text>
</comment>
<name>A0A642UJF9_DIURU</name>
<evidence type="ECO:0000256" key="4">
    <source>
        <dbReference type="ARBA" id="ARBA00022824"/>
    </source>
</evidence>
<dbReference type="GO" id="GO:0003924">
    <property type="term" value="F:GTPase activity"/>
    <property type="evidence" value="ECO:0007669"/>
    <property type="project" value="UniProtKB-UniRule"/>
</dbReference>
<evidence type="ECO:0000256" key="9">
    <source>
        <dbReference type="SAM" id="Phobius"/>
    </source>
</evidence>
<organism evidence="11 12">
    <name type="scientific">Diutina rugosa</name>
    <name type="common">Yeast</name>
    <name type="synonym">Candida rugosa</name>
    <dbReference type="NCBI Taxonomy" id="5481"/>
    <lineage>
        <taxon>Eukaryota</taxon>
        <taxon>Fungi</taxon>
        <taxon>Dikarya</taxon>
        <taxon>Ascomycota</taxon>
        <taxon>Saccharomycotina</taxon>
        <taxon>Pichiomycetes</taxon>
        <taxon>Debaryomycetaceae</taxon>
        <taxon>Diutina</taxon>
    </lineage>
</organism>
<dbReference type="VEuPathDB" id="FungiDB:DIURU_003947"/>
<feature type="transmembrane region" description="Helical" evidence="9">
    <location>
        <begin position="733"/>
        <end position="754"/>
    </location>
</feature>
<feature type="topological domain" description="Lumenal" evidence="8">
    <location>
        <begin position="730"/>
        <end position="732"/>
    </location>
</feature>
<evidence type="ECO:0000256" key="3">
    <source>
        <dbReference type="ARBA" id="ARBA00022801"/>
    </source>
</evidence>
<feature type="binding site" evidence="8">
    <location>
        <begin position="59"/>
        <end position="66"/>
    </location>
    <ligand>
        <name>GTP</name>
        <dbReference type="ChEBI" id="CHEBI:37565"/>
    </ligand>
</feature>
<dbReference type="InterPro" id="IPR030386">
    <property type="entry name" value="G_GB1_RHD3_dom"/>
</dbReference>
<dbReference type="AlphaFoldDB" id="A0A642UJF9"/>
<evidence type="ECO:0000256" key="5">
    <source>
        <dbReference type="ARBA" id="ARBA00022989"/>
    </source>
</evidence>
<keyword evidence="4 8" id="KW-0256">Endoplasmic reticulum</keyword>
<dbReference type="Pfam" id="PF20428">
    <property type="entry name" value="Sey1_3HB"/>
    <property type="match status" value="1"/>
</dbReference>
<evidence type="ECO:0000256" key="1">
    <source>
        <dbReference type="ARBA" id="ARBA00022692"/>
    </source>
</evidence>
<dbReference type="InterPro" id="IPR046758">
    <property type="entry name" value="Sey1/RHD3-like_3HB"/>
</dbReference>
<evidence type="ECO:0000313" key="12">
    <source>
        <dbReference type="Proteomes" id="UP000449547"/>
    </source>
</evidence>
<feature type="domain" description="GB1/RHD3-type G" evidence="10">
    <location>
        <begin position="49"/>
        <end position="281"/>
    </location>
</feature>
<dbReference type="EMBL" id="SWFT01000116">
    <property type="protein sequence ID" value="KAA8900131.1"/>
    <property type="molecule type" value="Genomic_DNA"/>
</dbReference>
<keyword evidence="1 8" id="KW-0812">Transmembrane</keyword>
<dbReference type="CDD" id="cd01851">
    <property type="entry name" value="GBP"/>
    <property type="match status" value="1"/>
</dbReference>
<evidence type="ECO:0000259" key="10">
    <source>
        <dbReference type="PROSITE" id="PS51715"/>
    </source>
</evidence>
<dbReference type="InterPro" id="IPR008803">
    <property type="entry name" value="RHD3/Sey1"/>
</dbReference>
<evidence type="ECO:0000256" key="7">
    <source>
        <dbReference type="ARBA" id="ARBA00023136"/>
    </source>
</evidence>
<dbReference type="PROSITE" id="PS51715">
    <property type="entry name" value="G_GB1_RHD3"/>
    <property type="match status" value="1"/>
</dbReference>
<keyword evidence="6 8" id="KW-0342">GTP-binding</keyword>